<dbReference type="HOGENOM" id="CLU_013985_3_0_11"/>
<dbReference type="InterPro" id="IPR000182">
    <property type="entry name" value="GNAT_dom"/>
</dbReference>
<dbReference type="eggNOG" id="COG1670">
    <property type="taxonomic scope" value="Bacteria"/>
</dbReference>
<accession>F6EP14</accession>
<protein>
    <submittedName>
        <fullName evidence="2">Acetyltransferase, GNAT family</fullName>
    </submittedName>
</protein>
<dbReference type="GO" id="GO:0008999">
    <property type="term" value="F:protein-N-terminal-alanine acetyltransferase activity"/>
    <property type="evidence" value="ECO:0007669"/>
    <property type="project" value="TreeGrafter"/>
</dbReference>
<dbReference type="GO" id="GO:0005737">
    <property type="term" value="C:cytoplasm"/>
    <property type="evidence" value="ECO:0007669"/>
    <property type="project" value="TreeGrafter"/>
</dbReference>
<dbReference type="KEGG" id="asd:AS9A_2031"/>
<name>F6EP14_HOYSD</name>
<dbReference type="PANTHER" id="PTHR43441:SF3">
    <property type="entry name" value="ACETYLTRANSFERASE"/>
    <property type="match status" value="1"/>
</dbReference>
<organism evidence="2 3">
    <name type="scientific">Hoyosella subflava (strain DSM 45089 / JCM 17490 / NBRC 109087 / DQS3-9A1)</name>
    <name type="common">Amycolicicoccus subflavus</name>
    <dbReference type="NCBI Taxonomy" id="443218"/>
    <lineage>
        <taxon>Bacteria</taxon>
        <taxon>Bacillati</taxon>
        <taxon>Actinomycetota</taxon>
        <taxon>Actinomycetes</taxon>
        <taxon>Mycobacteriales</taxon>
        <taxon>Hoyosellaceae</taxon>
        <taxon>Hoyosella</taxon>
    </lineage>
</organism>
<dbReference type="Gene3D" id="3.40.630.30">
    <property type="match status" value="1"/>
</dbReference>
<proteinExistence type="predicted"/>
<keyword evidence="2" id="KW-0808">Transferase</keyword>
<dbReference type="AlphaFoldDB" id="F6EP14"/>
<dbReference type="PROSITE" id="PS51186">
    <property type="entry name" value="GNAT"/>
    <property type="match status" value="1"/>
</dbReference>
<dbReference type="InterPro" id="IPR051908">
    <property type="entry name" value="Ribosomal_N-acetyltransferase"/>
</dbReference>
<dbReference type="RefSeq" id="WP_013806829.1">
    <property type="nucleotide sequence ID" value="NC_015564.1"/>
</dbReference>
<evidence type="ECO:0000259" key="1">
    <source>
        <dbReference type="PROSITE" id="PS51186"/>
    </source>
</evidence>
<keyword evidence="3" id="KW-1185">Reference proteome</keyword>
<dbReference type="OrthoDB" id="9799321at2"/>
<gene>
    <name evidence="2" type="primary">rimJ2</name>
    <name evidence="2" type="ordered locus">AS9A_2031</name>
</gene>
<sequence length="186" mass="21101">MVIEPEPIEAGPYTIRWWETGDADLLAEAVTLSSAHLRPWMPWFDSEPLTVEQRGELITYWRNIARSGGDEHFGVFEQARVVGAVGLHRRVDPDGVEIGYWTHVRHVRRGVATAAARALASYAFRDAALRYVEIHHDEANHLSARIPRRLGFTLCGTYEAPRCAEGQSGRECVWRVTRSEWRGGCF</sequence>
<dbReference type="STRING" id="443218.AS9A_2031"/>
<dbReference type="SUPFAM" id="SSF55729">
    <property type="entry name" value="Acyl-CoA N-acyltransferases (Nat)"/>
    <property type="match status" value="1"/>
</dbReference>
<dbReference type="InterPro" id="IPR016181">
    <property type="entry name" value="Acyl_CoA_acyltransferase"/>
</dbReference>
<dbReference type="EMBL" id="CP002786">
    <property type="protein sequence ID" value="AEF40480.1"/>
    <property type="molecule type" value="Genomic_DNA"/>
</dbReference>
<evidence type="ECO:0000313" key="2">
    <source>
        <dbReference type="EMBL" id="AEF40480.1"/>
    </source>
</evidence>
<dbReference type="PANTHER" id="PTHR43441">
    <property type="entry name" value="RIBOSOMAL-PROTEIN-SERINE ACETYLTRANSFERASE"/>
    <property type="match status" value="1"/>
</dbReference>
<reference evidence="2 3" key="1">
    <citation type="journal article" date="2011" name="J. Bacteriol.">
        <title>Complete genome sequence of Amycolicicoccus subflavus DQS3-9A1T, an actinomycete isolated from crude oil-polluted soil.</title>
        <authorList>
            <person name="Cai M."/>
            <person name="Chen W.M."/>
            <person name="Nie Y."/>
            <person name="Chi C.Q."/>
            <person name="Wang Y.N."/>
            <person name="Tang Y.Q."/>
            <person name="Li G.Y."/>
            <person name="Wu X.L."/>
        </authorList>
    </citation>
    <scope>NUCLEOTIDE SEQUENCE [LARGE SCALE GENOMIC DNA]</scope>
    <source>
        <strain evidence="3">DSM 45089 / DQS3-9A1</strain>
    </source>
</reference>
<dbReference type="Proteomes" id="UP000009235">
    <property type="component" value="Chromosome"/>
</dbReference>
<dbReference type="Pfam" id="PF13302">
    <property type="entry name" value="Acetyltransf_3"/>
    <property type="match status" value="1"/>
</dbReference>
<feature type="domain" description="N-acetyltransferase" evidence="1">
    <location>
        <begin position="30"/>
        <end position="179"/>
    </location>
</feature>
<dbReference type="GO" id="GO:1990189">
    <property type="term" value="F:protein N-terminal-serine acetyltransferase activity"/>
    <property type="evidence" value="ECO:0007669"/>
    <property type="project" value="TreeGrafter"/>
</dbReference>
<evidence type="ECO:0000313" key="3">
    <source>
        <dbReference type="Proteomes" id="UP000009235"/>
    </source>
</evidence>